<feature type="transmembrane region" description="Helical" evidence="1">
    <location>
        <begin position="26"/>
        <end position="47"/>
    </location>
</feature>
<evidence type="ECO:0000256" key="1">
    <source>
        <dbReference type="SAM" id="Phobius"/>
    </source>
</evidence>
<reference evidence="2 3" key="1">
    <citation type="submission" date="2024-09" db="EMBL/GenBank/DDBJ databases">
        <authorList>
            <person name="Sun Q."/>
            <person name="Mori K."/>
        </authorList>
    </citation>
    <scope>NUCLEOTIDE SEQUENCE [LARGE SCALE GENOMIC DNA]</scope>
    <source>
        <strain evidence="2 3">TBRC 0563</strain>
    </source>
</reference>
<comment type="caution">
    <text evidence="2">The sequence shown here is derived from an EMBL/GenBank/DDBJ whole genome shotgun (WGS) entry which is preliminary data.</text>
</comment>
<sequence>MPAVVSSSVSFFGKSLYKVAKNKQQYILMLVATLILSVASVGCSRNSSDQAALQRKKVEASRTSLNRFASAFQRNFVSLYISVNGTGRFADCYEPAGGHSYQVTLSMEDTFKPKSFRNDLIQRIISYLDDSEWGVGEVWSPGSLSDGNAWEISASKDKDKFELKNAEKASVANINITGPCLRVPAGSNDLLSGVDSFRGPRISGSPVPSHSH</sequence>
<keyword evidence="1" id="KW-1133">Transmembrane helix</keyword>
<protein>
    <recommendedName>
        <fullName evidence="4">Lipoprotein</fullName>
    </recommendedName>
</protein>
<dbReference type="EMBL" id="JBHLZP010000221">
    <property type="protein sequence ID" value="MFB9835713.1"/>
    <property type="molecule type" value="Genomic_DNA"/>
</dbReference>
<name>A0ABV5YM35_9ACTN</name>
<organism evidence="2 3">
    <name type="scientific">Actinoallomurus acaciae</name>
    <dbReference type="NCBI Taxonomy" id="502577"/>
    <lineage>
        <taxon>Bacteria</taxon>
        <taxon>Bacillati</taxon>
        <taxon>Actinomycetota</taxon>
        <taxon>Actinomycetes</taxon>
        <taxon>Streptosporangiales</taxon>
        <taxon>Thermomonosporaceae</taxon>
        <taxon>Actinoallomurus</taxon>
    </lineage>
</organism>
<evidence type="ECO:0000313" key="3">
    <source>
        <dbReference type="Proteomes" id="UP001589627"/>
    </source>
</evidence>
<dbReference type="Proteomes" id="UP001589627">
    <property type="component" value="Unassembled WGS sequence"/>
</dbReference>
<evidence type="ECO:0008006" key="4">
    <source>
        <dbReference type="Google" id="ProtNLM"/>
    </source>
</evidence>
<accession>A0ABV5YM35</accession>
<dbReference type="RefSeq" id="WP_378207749.1">
    <property type="nucleotide sequence ID" value="NZ_JBHLZP010000221.1"/>
</dbReference>
<proteinExistence type="predicted"/>
<keyword evidence="1" id="KW-0812">Transmembrane</keyword>
<keyword evidence="3" id="KW-1185">Reference proteome</keyword>
<gene>
    <name evidence="2" type="ORF">ACFFNX_26375</name>
</gene>
<evidence type="ECO:0000313" key="2">
    <source>
        <dbReference type="EMBL" id="MFB9835713.1"/>
    </source>
</evidence>
<keyword evidence="1" id="KW-0472">Membrane</keyword>